<accession>A0A2G9FVC1</accession>
<evidence type="ECO:0000256" key="1">
    <source>
        <dbReference type="SAM" id="MobiDB-lite"/>
    </source>
</evidence>
<dbReference type="AlphaFoldDB" id="A0A2G9FVC1"/>
<dbReference type="OrthoDB" id="8123891at2759"/>
<reference evidence="3" key="1">
    <citation type="journal article" date="2018" name="Gigascience">
        <title>Genome assembly of the Pink Ipe (Handroanthus impetiginosus, Bignoniaceae), a highly valued, ecologically keystone Neotropical timber forest tree.</title>
        <authorList>
            <person name="Silva-Junior O.B."/>
            <person name="Grattapaglia D."/>
            <person name="Novaes E."/>
            <person name="Collevatti R.G."/>
        </authorList>
    </citation>
    <scope>NUCLEOTIDE SEQUENCE [LARGE SCALE GENOMIC DNA]</scope>
    <source>
        <strain evidence="3">cv. UFG-1</strain>
    </source>
</reference>
<gene>
    <name evidence="2" type="ORF">CDL12_30490</name>
</gene>
<keyword evidence="3" id="KW-1185">Reference proteome</keyword>
<evidence type="ECO:0008006" key="4">
    <source>
        <dbReference type="Google" id="ProtNLM"/>
    </source>
</evidence>
<name>A0A2G9FVC1_9LAMI</name>
<dbReference type="STRING" id="429701.A0A2G9FVC1"/>
<dbReference type="Proteomes" id="UP000231279">
    <property type="component" value="Unassembled WGS sequence"/>
</dbReference>
<dbReference type="EMBL" id="NKXS01011398">
    <property type="protein sequence ID" value="PIM97047.1"/>
    <property type="molecule type" value="Genomic_DNA"/>
</dbReference>
<evidence type="ECO:0000313" key="2">
    <source>
        <dbReference type="EMBL" id="PIM97047.1"/>
    </source>
</evidence>
<feature type="region of interest" description="Disordered" evidence="1">
    <location>
        <begin position="279"/>
        <end position="315"/>
    </location>
</feature>
<proteinExistence type="predicted"/>
<protein>
    <recommendedName>
        <fullName evidence="4">Nucleic-acid-binding protein from transposon X-element</fullName>
    </recommendedName>
</protein>
<evidence type="ECO:0000313" key="3">
    <source>
        <dbReference type="Proteomes" id="UP000231279"/>
    </source>
</evidence>
<organism evidence="2 3">
    <name type="scientific">Handroanthus impetiginosus</name>
    <dbReference type="NCBI Taxonomy" id="429701"/>
    <lineage>
        <taxon>Eukaryota</taxon>
        <taxon>Viridiplantae</taxon>
        <taxon>Streptophyta</taxon>
        <taxon>Embryophyta</taxon>
        <taxon>Tracheophyta</taxon>
        <taxon>Spermatophyta</taxon>
        <taxon>Magnoliopsida</taxon>
        <taxon>eudicotyledons</taxon>
        <taxon>Gunneridae</taxon>
        <taxon>Pentapetalae</taxon>
        <taxon>asterids</taxon>
        <taxon>lamiids</taxon>
        <taxon>Lamiales</taxon>
        <taxon>Bignoniaceae</taxon>
        <taxon>Crescentiina</taxon>
        <taxon>Tabebuia alliance</taxon>
        <taxon>Handroanthus</taxon>
    </lineage>
</organism>
<comment type="caution">
    <text evidence="2">The sequence shown here is derived from an EMBL/GenBank/DDBJ whole genome shotgun (WGS) entry which is preliminary data.</text>
</comment>
<sequence>MECDKVGSAIPKFQSPPRRLTAPIPDPPRGGDLETKNSFELIQPVTDMECDKVDSPDLSPVVNYQKIPITVQMNDKLDLNETLKNLNNLLTQPIKGRINKFNNLTIIPKTAPDFQATVKYLKDNELPFFTFSQKNSRPRKFVIKGLTKTTSCEDITEAMNSFGFACSTVFQFKSRGKPLPIFCFTIIPNCKININEIYKIDSLLFLKIKIEKFRSKRPKQCFRCQHYFHSSQNCNFPAVCVKCAGDHLSSDCPHDKTTVPTCANCQGAHTANFSRCPKNPRFFKPKDRNSKPNSAKRPRNADQFTPKNSGKPDSFPDDTYVTDFDSAKNAFNEKEFFKIFNIAVKLKRATADRRKMISQVMEMISLFLE</sequence>
<feature type="region of interest" description="Disordered" evidence="1">
    <location>
        <begin position="1"/>
        <end position="35"/>
    </location>
</feature>